<reference evidence="5" key="1">
    <citation type="journal article" date="2015" name="Genome Announc.">
        <title>Draft genome sequence of Talaromyces cellulolyticus strain Y-94, a source of lignocellulosic biomass-degrading enzymes.</title>
        <authorList>
            <person name="Fujii T."/>
            <person name="Koike H."/>
            <person name="Sawayama S."/>
            <person name="Yano S."/>
            <person name="Inoue H."/>
        </authorList>
    </citation>
    <scope>NUCLEOTIDE SEQUENCE [LARGE SCALE GENOMIC DNA]</scope>
    <source>
        <strain evidence="5">Y-94</strain>
    </source>
</reference>
<keyword evidence="5" id="KW-1185">Reference proteome</keyword>
<dbReference type="PROSITE" id="PS00105">
    <property type="entry name" value="AA_TRANSFER_CLASS_1"/>
    <property type="match status" value="1"/>
</dbReference>
<dbReference type="CDD" id="cd00609">
    <property type="entry name" value="AAT_like"/>
    <property type="match status" value="1"/>
</dbReference>
<evidence type="ECO:0000313" key="5">
    <source>
        <dbReference type="Proteomes" id="UP000053095"/>
    </source>
</evidence>
<dbReference type="GO" id="GO:0008483">
    <property type="term" value="F:transaminase activity"/>
    <property type="evidence" value="ECO:0007669"/>
    <property type="project" value="UniProtKB-KW"/>
</dbReference>
<organism evidence="4 5">
    <name type="scientific">Talaromyces pinophilus</name>
    <name type="common">Penicillium pinophilum</name>
    <dbReference type="NCBI Taxonomy" id="128442"/>
    <lineage>
        <taxon>Eukaryota</taxon>
        <taxon>Fungi</taxon>
        <taxon>Dikarya</taxon>
        <taxon>Ascomycota</taxon>
        <taxon>Pezizomycotina</taxon>
        <taxon>Eurotiomycetes</taxon>
        <taxon>Eurotiomycetidae</taxon>
        <taxon>Eurotiales</taxon>
        <taxon>Trichocomaceae</taxon>
        <taxon>Talaromyces</taxon>
        <taxon>Talaromyces sect. Talaromyces</taxon>
    </lineage>
</organism>
<dbReference type="InterPro" id="IPR015422">
    <property type="entry name" value="PyrdxlP-dep_Trfase_small"/>
</dbReference>
<evidence type="ECO:0000256" key="1">
    <source>
        <dbReference type="ARBA" id="ARBA00007441"/>
    </source>
</evidence>
<gene>
    <name evidence="4" type="ORF">TCE0_018f04853</name>
</gene>
<feature type="domain" description="Aminotransferase class I/classII large" evidence="3">
    <location>
        <begin position="56"/>
        <end position="363"/>
    </location>
</feature>
<dbReference type="Gene3D" id="3.90.1150.10">
    <property type="entry name" value="Aspartate Aminotransferase, domain 1"/>
    <property type="match status" value="1"/>
</dbReference>
<evidence type="ECO:0000313" key="4">
    <source>
        <dbReference type="EMBL" id="GAM36058.1"/>
    </source>
</evidence>
<keyword evidence="4" id="KW-0808">Transferase</keyword>
<dbReference type="InterPro" id="IPR004839">
    <property type="entry name" value="Aminotransferase_I/II_large"/>
</dbReference>
<evidence type="ECO:0000256" key="2">
    <source>
        <dbReference type="ARBA" id="ARBA00022898"/>
    </source>
</evidence>
<name>A0A510NV00_TALPI</name>
<sequence length="406" mass="45326">MNHVEPFVLDNWVRKFKSLAKVTLHDTCVNPLSLDALFKFSAESQTTSVNTSTPISYGSVTGQPQLRERITEFYRSQFPAQKTAELHVAITQGTISANYLVLDTFLHPGDHVIVQYPTYQQLFSVPRRGGVDVSLWKSDPKNNWSLDPEELKRLVIKGKTKMIVINSPNNPTGASIPSTVLDEIVKIAAENDVLILADEIFRPMYHGTSPDTELPPSITAWAGTYKNIISTGSLSKGFSLPGLRIGWAVSPNSQIIDEINLARDYVTLSVSGIDQEIATFALWPDIRGKILSRSAEICAKNLALLTEFVEEWRSKGKLRWVKPVVGASAFVQVFDSTGQPVDDKEYCERMIRETGLLIIPGGYTFGNGETSRDEWDFKGYLRVGFVCEQGLFKEALRVWGEYLGRD</sequence>
<dbReference type="Gene3D" id="3.40.640.10">
    <property type="entry name" value="Type I PLP-dependent aspartate aminotransferase-like (Major domain)"/>
    <property type="match status" value="1"/>
</dbReference>
<dbReference type="Pfam" id="PF00155">
    <property type="entry name" value="Aminotran_1_2"/>
    <property type="match status" value="1"/>
</dbReference>
<dbReference type="EMBL" id="DF933814">
    <property type="protein sequence ID" value="GAM36058.1"/>
    <property type="molecule type" value="Genomic_DNA"/>
</dbReference>
<protein>
    <submittedName>
        <fullName evidence="4">Aspartate aminotransferase</fullName>
    </submittedName>
</protein>
<dbReference type="InterPro" id="IPR004838">
    <property type="entry name" value="NHTrfase_class1_PyrdxlP-BS"/>
</dbReference>
<dbReference type="PANTHER" id="PTHR43510:SF1">
    <property type="entry name" value="AMINOTRANSFERASE FUNCTION, HYPOTHETICAL (EUROFUNG)"/>
    <property type="match status" value="1"/>
</dbReference>
<dbReference type="AlphaFoldDB" id="A0A510NV00"/>
<dbReference type="SUPFAM" id="SSF53383">
    <property type="entry name" value="PLP-dependent transferases"/>
    <property type="match status" value="1"/>
</dbReference>
<dbReference type="InterPro" id="IPR015424">
    <property type="entry name" value="PyrdxlP-dep_Trfase"/>
</dbReference>
<dbReference type="InterPro" id="IPR015421">
    <property type="entry name" value="PyrdxlP-dep_Trfase_major"/>
</dbReference>
<dbReference type="GO" id="GO:0030170">
    <property type="term" value="F:pyridoxal phosphate binding"/>
    <property type="evidence" value="ECO:0007669"/>
    <property type="project" value="InterPro"/>
</dbReference>
<comment type="similarity">
    <text evidence="1">Belongs to the class-I pyridoxal-phosphate-dependent aminotransferase family.</text>
</comment>
<accession>A0A510NV00</accession>
<dbReference type="PANTHER" id="PTHR43510">
    <property type="entry name" value="AMINOTRANSFERASE FUNCTION, HYPOTHETICAL (EUROFUNG)"/>
    <property type="match status" value="1"/>
</dbReference>
<evidence type="ECO:0000259" key="3">
    <source>
        <dbReference type="Pfam" id="PF00155"/>
    </source>
</evidence>
<proteinExistence type="inferred from homology"/>
<dbReference type="Proteomes" id="UP000053095">
    <property type="component" value="Unassembled WGS sequence"/>
</dbReference>
<keyword evidence="4" id="KW-0032">Aminotransferase</keyword>
<keyword evidence="2" id="KW-0663">Pyridoxal phosphate</keyword>